<dbReference type="Gene3D" id="3.40.30.10">
    <property type="entry name" value="Glutaredoxin"/>
    <property type="match status" value="3"/>
</dbReference>
<dbReference type="PANTHER" id="PTHR46295:SF4">
    <property type="entry name" value="ENDOPLASMIC RETICULUM RESIDENT PROTEIN 44.2"/>
    <property type="match status" value="1"/>
</dbReference>
<reference evidence="1 2" key="1">
    <citation type="submission" date="2015-09" db="EMBL/GenBank/DDBJ databases">
        <title>Draft genome of the parasitic nematode Teladorsagia circumcincta isolate WARC Sus (inbred).</title>
        <authorList>
            <person name="Mitreva M."/>
        </authorList>
    </citation>
    <scope>NUCLEOTIDE SEQUENCE [LARGE SCALE GENOMIC DNA]</scope>
    <source>
        <strain evidence="1 2">S</strain>
    </source>
</reference>
<dbReference type="Pfam" id="PF13848">
    <property type="entry name" value="Thioredoxin_6"/>
    <property type="match status" value="1"/>
</dbReference>
<proteinExistence type="predicted"/>
<dbReference type="InterPro" id="IPR052643">
    <property type="entry name" value="ERP44"/>
</dbReference>
<organism evidence="1 2">
    <name type="scientific">Teladorsagia circumcincta</name>
    <name type="common">Brown stomach worm</name>
    <name type="synonym">Ostertagia circumcincta</name>
    <dbReference type="NCBI Taxonomy" id="45464"/>
    <lineage>
        <taxon>Eukaryota</taxon>
        <taxon>Metazoa</taxon>
        <taxon>Ecdysozoa</taxon>
        <taxon>Nematoda</taxon>
        <taxon>Chromadorea</taxon>
        <taxon>Rhabditida</taxon>
        <taxon>Rhabditina</taxon>
        <taxon>Rhabditomorpha</taxon>
        <taxon>Strongyloidea</taxon>
        <taxon>Trichostrongylidae</taxon>
        <taxon>Teladorsagia</taxon>
    </lineage>
</organism>
<accession>A0A2G9UG26</accession>
<dbReference type="GO" id="GO:0003756">
    <property type="term" value="F:protein disulfide isomerase activity"/>
    <property type="evidence" value="ECO:0007669"/>
    <property type="project" value="TreeGrafter"/>
</dbReference>
<dbReference type="GO" id="GO:0006457">
    <property type="term" value="P:protein folding"/>
    <property type="evidence" value="ECO:0007669"/>
    <property type="project" value="TreeGrafter"/>
</dbReference>
<dbReference type="OrthoDB" id="294696at2759"/>
<evidence type="ECO:0000313" key="1">
    <source>
        <dbReference type="EMBL" id="PIO69197.1"/>
    </source>
</evidence>
<dbReference type="AlphaFoldDB" id="A0A2G9UG26"/>
<dbReference type="PANTHER" id="PTHR46295">
    <property type="entry name" value="ENDOPLASMIC RETICULUM RESIDENT PROTEIN 44"/>
    <property type="match status" value="1"/>
</dbReference>
<dbReference type="Proteomes" id="UP000230423">
    <property type="component" value="Unassembled WGS sequence"/>
</dbReference>
<keyword evidence="2" id="KW-1185">Reference proteome</keyword>
<sequence>MRAVGPLCQFIDEHYTSTIKIFNDNSFERDMDRTKGNVIAYIKKGDEAYKNLHNVALLLREYCDFWVPSDEYARSLSKVRITFKATNEENGTEFSGDPQNYLYLKNWITDKCIPIVREVTFQNVEGLTEEGLPFLIFFRDKERKDQDKLFIDADLPVLAIDSFVHMFVFPNISQLSTPGVLKQEHEFKIVAGLFVDDLHSGVLHQRYHGQAEVKRQELQKFKQQHNIEADLEDHREENLGTE</sequence>
<dbReference type="EMBL" id="KZ346747">
    <property type="protein sequence ID" value="PIO69197.1"/>
    <property type="molecule type" value="Genomic_DNA"/>
</dbReference>
<dbReference type="InterPro" id="IPR036249">
    <property type="entry name" value="Thioredoxin-like_sf"/>
</dbReference>
<dbReference type="SUPFAM" id="SSF52833">
    <property type="entry name" value="Thioredoxin-like"/>
    <property type="match status" value="1"/>
</dbReference>
<protein>
    <submittedName>
        <fullName evidence="1">Uncharacterized protein</fullName>
    </submittedName>
</protein>
<name>A0A2G9UG26_TELCI</name>
<dbReference type="GO" id="GO:0005793">
    <property type="term" value="C:endoplasmic reticulum-Golgi intermediate compartment"/>
    <property type="evidence" value="ECO:0007669"/>
    <property type="project" value="TreeGrafter"/>
</dbReference>
<dbReference type="GO" id="GO:0005789">
    <property type="term" value="C:endoplasmic reticulum membrane"/>
    <property type="evidence" value="ECO:0007669"/>
    <property type="project" value="TreeGrafter"/>
</dbReference>
<gene>
    <name evidence="1" type="ORF">TELCIR_08990</name>
</gene>
<evidence type="ECO:0000313" key="2">
    <source>
        <dbReference type="Proteomes" id="UP000230423"/>
    </source>
</evidence>